<reference evidence="1" key="1">
    <citation type="submission" date="2018-10" db="EMBL/GenBank/DDBJ databases">
        <title>Hidden diversity of soil giant viruses.</title>
        <authorList>
            <person name="Schulz F."/>
            <person name="Alteio L."/>
            <person name="Goudeau D."/>
            <person name="Ryan E.M."/>
            <person name="Malmstrom R.R."/>
            <person name="Blanchard J."/>
            <person name="Woyke T."/>
        </authorList>
    </citation>
    <scope>NUCLEOTIDE SEQUENCE</scope>
    <source>
        <strain evidence="1">SOV1</strain>
    </source>
</reference>
<dbReference type="GO" id="GO:0003676">
    <property type="term" value="F:nucleic acid binding"/>
    <property type="evidence" value="ECO:0007669"/>
    <property type="project" value="InterPro"/>
</dbReference>
<dbReference type="EMBL" id="MK072492">
    <property type="protein sequence ID" value="AYV86069.1"/>
    <property type="molecule type" value="Genomic_DNA"/>
</dbReference>
<name>A0A3G5AK04_9VIRU</name>
<dbReference type="InterPro" id="IPR036397">
    <property type="entry name" value="RNaseH_sf"/>
</dbReference>
<organism evidence="1">
    <name type="scientific">Solivirus sp</name>
    <dbReference type="NCBI Taxonomy" id="2487772"/>
    <lineage>
        <taxon>Viruses</taxon>
        <taxon>Pithoviruses</taxon>
    </lineage>
</organism>
<gene>
    <name evidence="1" type="ORF">Solivirus4_30</name>
</gene>
<proteinExistence type="predicted"/>
<protein>
    <recommendedName>
        <fullName evidence="2">Holliday junction resolvase</fullName>
    </recommendedName>
</protein>
<dbReference type="SUPFAM" id="SSF53098">
    <property type="entry name" value="Ribonuclease H-like"/>
    <property type="match status" value="1"/>
</dbReference>
<dbReference type="Gene3D" id="3.30.420.10">
    <property type="entry name" value="Ribonuclease H-like superfamily/Ribonuclease H"/>
    <property type="match status" value="1"/>
</dbReference>
<evidence type="ECO:0008006" key="2">
    <source>
        <dbReference type="Google" id="ProtNLM"/>
    </source>
</evidence>
<dbReference type="InterPro" id="IPR012337">
    <property type="entry name" value="RNaseH-like_sf"/>
</dbReference>
<accession>A0A3G5AK04</accession>
<evidence type="ECO:0000313" key="1">
    <source>
        <dbReference type="EMBL" id="AYV86069.1"/>
    </source>
</evidence>
<sequence>MNGRKLRVHDEKEDYTIYCLHGQMPQLGIRGLQTTSIDVGIKNFAIRVERRHPNGAVEPIYFNKLDFRSETLQSTDLTETGSTKIAPEIFARITQFLLSISPILNNNNIVGIERQLAANYKASRVYQHVLTFFCLTIINCTGDCMVLDISPKLKSKMFPSGKGFSGAQLKAWAITEALQLLEARGDQSSIDVIKFHKKKTKTKADDLADTVIQMEALIRILYN</sequence>